<dbReference type="InterPro" id="IPR003593">
    <property type="entry name" value="AAA+_ATPase"/>
</dbReference>
<dbReference type="PROSITE" id="PS50893">
    <property type="entry name" value="ABC_TRANSPORTER_2"/>
    <property type="match status" value="2"/>
</dbReference>
<feature type="domain" description="ABC transporter" evidence="3">
    <location>
        <begin position="268"/>
        <end position="558"/>
    </location>
</feature>
<keyword evidence="5" id="KW-1185">Reference proteome</keyword>
<accession>A0A1F2PBC8</accession>
<dbReference type="AlphaFoldDB" id="A0A1F2PBC8"/>
<proteinExistence type="predicted"/>
<dbReference type="Gene3D" id="3.40.50.300">
    <property type="entry name" value="P-loop containing nucleotide triphosphate hydrolases"/>
    <property type="match status" value="2"/>
</dbReference>
<dbReference type="GO" id="GO:0016887">
    <property type="term" value="F:ATP hydrolysis activity"/>
    <property type="evidence" value="ECO:0007669"/>
    <property type="project" value="InterPro"/>
</dbReference>
<dbReference type="InterPro" id="IPR017871">
    <property type="entry name" value="ABC_transporter-like_CS"/>
</dbReference>
<comment type="caution">
    <text evidence="4">The sequence shown here is derived from an EMBL/GenBank/DDBJ whole genome shotgun (WGS) entry which is preliminary data.</text>
</comment>
<evidence type="ECO:0000256" key="2">
    <source>
        <dbReference type="ARBA" id="ARBA00022840"/>
    </source>
</evidence>
<dbReference type="GO" id="GO:0005524">
    <property type="term" value="F:ATP binding"/>
    <property type="evidence" value="ECO:0007669"/>
    <property type="project" value="UniProtKB-KW"/>
</dbReference>
<dbReference type="EMBL" id="LYOS01000001">
    <property type="protein sequence ID" value="OFV68344.1"/>
    <property type="molecule type" value="Genomic_DNA"/>
</dbReference>
<dbReference type="InterPro" id="IPR027417">
    <property type="entry name" value="P-loop_NTPase"/>
</dbReference>
<sequence>MSILEVHNLKKVYRLSDGGTKVALDGVSFQLEKGEILGIIGRSGSGKTTLMRILRGVLPFDEGRILMGGVECVPDSDREVKRRLKDMTAIHLQRSFAFWSAPAIENVMRRLYALKTDDETILPPDDSIEYEELHDRAMVLLEMVGLEHKAELPAHTLSGGEKQRLLLARQIAIEPEILLLDEPLTMVSPDAKREMINVIKKVHDTTGVSILLVSHMPKLHESLADRIIWIDEGRIIREGDVRSITSAFMEGIEPVLPITPLKDHIPIFKLSGVTKKYFNYNLSKVFEIRDIDLTIFRGEILGVIGPSGVGKTVLMRVLAGIELPDEGSLNFCTENGAVVDITKLGFASAMIRQKIGILHQEFGLTHHATVEEIVRGRTKFKEMSEDDLKQLSKKLDLKESILDFVLRLADMPPDSRNAILDGFELGEDELIEIYAAIPQVHLDMDYVLEMFGLLGLPSEILQRRAYELSGGERVRVALAVELASKPELLILDEPFGDLDPLTSRSISNLLKEVNKRIGTSICVVSHDRELLAETTHRIILIKDGEIKREFADEELLNL</sequence>
<organism evidence="4 5">
    <name type="scientific">Candidatus Syntropharchaeum caldarium</name>
    <dbReference type="NCBI Taxonomy" id="1838285"/>
    <lineage>
        <taxon>Archaea</taxon>
        <taxon>Methanobacteriati</taxon>
        <taxon>Methanobacteriota</taxon>
        <taxon>Stenosarchaea group</taxon>
        <taxon>Methanomicrobia</taxon>
        <taxon>Methanosarcinales</taxon>
        <taxon>ANME-2 cluster</taxon>
        <taxon>Candidatus Syntropharchaeum</taxon>
    </lineage>
</organism>
<evidence type="ECO:0000259" key="3">
    <source>
        <dbReference type="PROSITE" id="PS50893"/>
    </source>
</evidence>
<keyword evidence="2 4" id="KW-0067">ATP-binding</keyword>
<dbReference type="Proteomes" id="UP000186940">
    <property type="component" value="Unassembled WGS sequence"/>
</dbReference>
<evidence type="ECO:0000313" key="5">
    <source>
        <dbReference type="Proteomes" id="UP000186940"/>
    </source>
</evidence>
<protein>
    <submittedName>
        <fullName evidence="4">Microcin C ABC transporter ATP-binding protein YejF</fullName>
    </submittedName>
</protein>
<keyword evidence="1" id="KW-0547">Nucleotide-binding</keyword>
<gene>
    <name evidence="4" type="ORF">SCAL_000020</name>
</gene>
<dbReference type="SMART" id="SM00382">
    <property type="entry name" value="AAA"/>
    <property type="match status" value="2"/>
</dbReference>
<dbReference type="PATRIC" id="fig|1838285.3.peg.22"/>
<dbReference type="Pfam" id="PF00005">
    <property type="entry name" value="ABC_tran"/>
    <property type="match status" value="2"/>
</dbReference>
<evidence type="ECO:0000256" key="1">
    <source>
        <dbReference type="ARBA" id="ARBA00022741"/>
    </source>
</evidence>
<dbReference type="SUPFAM" id="SSF52540">
    <property type="entry name" value="P-loop containing nucleoside triphosphate hydrolases"/>
    <property type="match status" value="2"/>
</dbReference>
<dbReference type="InterPro" id="IPR003439">
    <property type="entry name" value="ABC_transporter-like_ATP-bd"/>
</dbReference>
<dbReference type="STRING" id="1838285.SCAL_000020"/>
<reference evidence="4" key="1">
    <citation type="submission" date="2016-05" db="EMBL/GenBank/DDBJ databases">
        <title>Microbial consortia oxidize butane by reversing methanogenesis.</title>
        <authorList>
            <person name="Laso-Perez R."/>
            <person name="Richter M."/>
            <person name="Wegener G."/>
            <person name="Musat F."/>
        </authorList>
    </citation>
    <scope>NUCLEOTIDE SEQUENCE [LARGE SCALE GENOMIC DNA]</scope>
    <source>
        <strain evidence="4">BOX2</strain>
    </source>
</reference>
<name>A0A1F2PBC8_9EURY</name>
<dbReference type="PROSITE" id="PS00211">
    <property type="entry name" value="ABC_TRANSPORTER_1"/>
    <property type="match status" value="2"/>
</dbReference>
<feature type="domain" description="ABC transporter" evidence="3">
    <location>
        <begin position="4"/>
        <end position="257"/>
    </location>
</feature>
<dbReference type="GO" id="GO:0019700">
    <property type="term" value="P:organic phosphonate catabolic process"/>
    <property type="evidence" value="ECO:0007669"/>
    <property type="project" value="TreeGrafter"/>
</dbReference>
<dbReference type="PANTHER" id="PTHR42764:SF1">
    <property type="entry name" value="PHOSPHONATES UTILIZATION ATP-BINDING PROTEIN PHNK-RELATED"/>
    <property type="match status" value="1"/>
</dbReference>
<evidence type="ECO:0000313" key="4">
    <source>
        <dbReference type="EMBL" id="OFV68344.1"/>
    </source>
</evidence>
<dbReference type="PANTHER" id="PTHR42764">
    <property type="entry name" value="PHOSPHONATES UTILIZATION ATP-BINDING PROTEIN PHNK-RELATED"/>
    <property type="match status" value="1"/>
</dbReference>